<dbReference type="GO" id="GO:0003700">
    <property type="term" value="F:DNA-binding transcription factor activity"/>
    <property type="evidence" value="ECO:0007669"/>
    <property type="project" value="InterPro"/>
</dbReference>
<evidence type="ECO:0000313" key="6">
    <source>
        <dbReference type="EMBL" id="SAK82678.1"/>
    </source>
</evidence>
<dbReference type="EMBL" id="FCOF02000033">
    <property type="protein sequence ID" value="SAK82678.1"/>
    <property type="molecule type" value="Genomic_DNA"/>
</dbReference>
<dbReference type="AlphaFoldDB" id="A0A158CJZ2"/>
<dbReference type="GO" id="GO:0003677">
    <property type="term" value="F:DNA binding"/>
    <property type="evidence" value="ECO:0007669"/>
    <property type="project" value="UniProtKB-KW"/>
</dbReference>
<keyword evidence="7" id="KW-1185">Reference proteome</keyword>
<proteinExistence type="inferred from homology"/>
<dbReference type="PROSITE" id="PS50931">
    <property type="entry name" value="HTH_LYSR"/>
    <property type="match status" value="1"/>
</dbReference>
<dbReference type="PRINTS" id="PR00039">
    <property type="entry name" value="HTHLYSR"/>
</dbReference>
<dbReference type="Gene3D" id="3.40.190.10">
    <property type="entry name" value="Periplasmic binding protein-like II"/>
    <property type="match status" value="1"/>
</dbReference>
<feature type="domain" description="HTH lysR-type" evidence="5">
    <location>
        <begin position="1"/>
        <end position="46"/>
    </location>
</feature>
<name>A0A158CJZ2_9BURK</name>
<dbReference type="InterPro" id="IPR005119">
    <property type="entry name" value="LysR_subst-bd"/>
</dbReference>
<keyword evidence="4" id="KW-0804">Transcription</keyword>
<dbReference type="Proteomes" id="UP000054870">
    <property type="component" value="Unassembled WGS sequence"/>
</dbReference>
<comment type="similarity">
    <text evidence="1">Belongs to the LysR transcriptional regulatory family.</text>
</comment>
<gene>
    <name evidence="6" type="ORF">AWB75_05287</name>
</gene>
<evidence type="ECO:0000256" key="4">
    <source>
        <dbReference type="ARBA" id="ARBA00023163"/>
    </source>
</evidence>
<dbReference type="PANTHER" id="PTHR30346">
    <property type="entry name" value="TRANSCRIPTIONAL DUAL REGULATOR HCAR-RELATED"/>
    <property type="match status" value="1"/>
</dbReference>
<reference evidence="6" key="1">
    <citation type="submission" date="2016-01" db="EMBL/GenBank/DDBJ databases">
        <authorList>
            <person name="Peeters C."/>
        </authorList>
    </citation>
    <scope>NUCLEOTIDE SEQUENCE [LARGE SCALE GENOMIC DNA]</scope>
    <source>
        <strain evidence="6">LMG 29318</strain>
    </source>
</reference>
<keyword evidence="3" id="KW-0238">DNA-binding</keyword>
<keyword evidence="2" id="KW-0805">Transcription regulation</keyword>
<evidence type="ECO:0000256" key="2">
    <source>
        <dbReference type="ARBA" id="ARBA00023015"/>
    </source>
</evidence>
<dbReference type="Pfam" id="PF00126">
    <property type="entry name" value="HTH_1"/>
    <property type="match status" value="1"/>
</dbReference>
<evidence type="ECO:0000259" key="5">
    <source>
        <dbReference type="PROSITE" id="PS50931"/>
    </source>
</evidence>
<sequence length="184" mass="20042">MELRSVRAASEHLHVTQPAISRQIRDLEEAIGATLFERTTRGMKLTSAGIAYLSEARDILARVDAANRLAHRIAPGEQGRLRVGFVENASWSGLVSSTLSAFQHSASDVALELQPMNTPEQLDAIAAERLDVAFVIASAHCPKASGSSKFDVGTSTPIQFASDPHQRCRSAKRERACQCSYTHR</sequence>
<dbReference type="FunFam" id="1.10.10.10:FF:000001">
    <property type="entry name" value="LysR family transcriptional regulator"/>
    <property type="match status" value="1"/>
</dbReference>
<protein>
    <submittedName>
        <fullName evidence="6">LysR family transcriptional regulator</fullName>
    </submittedName>
</protein>
<dbReference type="SUPFAM" id="SSF53850">
    <property type="entry name" value="Periplasmic binding protein-like II"/>
    <property type="match status" value="1"/>
</dbReference>
<organism evidence="6 7">
    <name type="scientific">Caballeronia catudaia</name>
    <dbReference type="NCBI Taxonomy" id="1777136"/>
    <lineage>
        <taxon>Bacteria</taxon>
        <taxon>Pseudomonadati</taxon>
        <taxon>Pseudomonadota</taxon>
        <taxon>Betaproteobacteria</taxon>
        <taxon>Burkholderiales</taxon>
        <taxon>Burkholderiaceae</taxon>
        <taxon>Caballeronia</taxon>
    </lineage>
</organism>
<evidence type="ECO:0000313" key="7">
    <source>
        <dbReference type="Proteomes" id="UP000054870"/>
    </source>
</evidence>
<dbReference type="InterPro" id="IPR036388">
    <property type="entry name" value="WH-like_DNA-bd_sf"/>
</dbReference>
<evidence type="ECO:0000256" key="3">
    <source>
        <dbReference type="ARBA" id="ARBA00023125"/>
    </source>
</evidence>
<dbReference type="SUPFAM" id="SSF46785">
    <property type="entry name" value="Winged helix' DNA-binding domain"/>
    <property type="match status" value="1"/>
</dbReference>
<dbReference type="Gene3D" id="1.10.10.10">
    <property type="entry name" value="Winged helix-like DNA-binding domain superfamily/Winged helix DNA-binding domain"/>
    <property type="match status" value="1"/>
</dbReference>
<dbReference type="InterPro" id="IPR000847">
    <property type="entry name" value="LysR_HTH_N"/>
</dbReference>
<evidence type="ECO:0000256" key="1">
    <source>
        <dbReference type="ARBA" id="ARBA00009437"/>
    </source>
</evidence>
<dbReference type="GO" id="GO:0032993">
    <property type="term" value="C:protein-DNA complex"/>
    <property type="evidence" value="ECO:0007669"/>
    <property type="project" value="TreeGrafter"/>
</dbReference>
<dbReference type="PANTHER" id="PTHR30346:SF28">
    <property type="entry name" value="HTH-TYPE TRANSCRIPTIONAL REGULATOR CYNR"/>
    <property type="match status" value="1"/>
</dbReference>
<comment type="caution">
    <text evidence="6">The sequence shown here is derived from an EMBL/GenBank/DDBJ whole genome shotgun (WGS) entry which is preliminary data.</text>
</comment>
<accession>A0A158CJZ2</accession>
<dbReference type="Pfam" id="PF03466">
    <property type="entry name" value="LysR_substrate"/>
    <property type="match status" value="1"/>
</dbReference>
<dbReference type="InterPro" id="IPR036390">
    <property type="entry name" value="WH_DNA-bd_sf"/>
</dbReference>